<organism evidence="9 10">
    <name type="scientific">Candidatus Sulfobium mesophilum</name>
    <dbReference type="NCBI Taxonomy" id="2016548"/>
    <lineage>
        <taxon>Bacteria</taxon>
        <taxon>Pseudomonadati</taxon>
        <taxon>Nitrospirota</taxon>
        <taxon>Nitrospiria</taxon>
        <taxon>Nitrospirales</taxon>
        <taxon>Nitrospiraceae</taxon>
        <taxon>Candidatus Sulfobium</taxon>
    </lineage>
</organism>
<sequence>MIKSSSAKKASSVLYVSPLLLYSLIRKICQTIKLPMLRQVSIISLFSLLSVAFSAHATDQSACKNQDSACLSKRSVADVIKKISPRVENRLRTFFDKAGVSYPPSRLTLIGLKDEMELEVWAERDGRWVYIVTYDVLAASGDIGPKQKAGDRQVPEGIYRINTLNPNSNFHLSIGLDYPNEYDRMKAHEDGRSNLGGDIYIHGKAKSKGCIAMGDSAIEELFVLAARTGIENTQVLIAPYDFRNRTPASGRLKPGPAWLPELYQIIGQELQSYKAREGDWPRSISN</sequence>
<dbReference type="EMBL" id="OUUY01000066">
    <property type="protein sequence ID" value="SPQ00340.1"/>
    <property type="molecule type" value="Genomic_DNA"/>
</dbReference>
<accession>A0A2U3QG69</accession>
<dbReference type="Pfam" id="PF03734">
    <property type="entry name" value="YkuD"/>
    <property type="match status" value="1"/>
</dbReference>
<feature type="active site" description="Nucleophile" evidence="7">
    <location>
        <position position="210"/>
    </location>
</feature>
<evidence type="ECO:0000256" key="3">
    <source>
        <dbReference type="ARBA" id="ARBA00022679"/>
    </source>
</evidence>
<dbReference type="CDD" id="cd16913">
    <property type="entry name" value="YkuD_like"/>
    <property type="match status" value="1"/>
</dbReference>
<dbReference type="InterPro" id="IPR038063">
    <property type="entry name" value="Transpep_catalytic_dom"/>
</dbReference>
<evidence type="ECO:0000256" key="1">
    <source>
        <dbReference type="ARBA" id="ARBA00004752"/>
    </source>
</evidence>
<keyword evidence="5 7" id="KW-0573">Peptidoglycan synthesis</keyword>
<evidence type="ECO:0000256" key="2">
    <source>
        <dbReference type="ARBA" id="ARBA00005992"/>
    </source>
</evidence>
<comment type="similarity">
    <text evidence="2">Belongs to the YkuD family.</text>
</comment>
<protein>
    <recommendedName>
        <fullName evidence="8">L,D-TPase catalytic domain-containing protein</fullName>
    </recommendedName>
</protein>
<evidence type="ECO:0000256" key="5">
    <source>
        <dbReference type="ARBA" id="ARBA00022984"/>
    </source>
</evidence>
<dbReference type="InterPro" id="IPR005490">
    <property type="entry name" value="LD_TPept_cat_dom"/>
</dbReference>
<proteinExistence type="inferred from homology"/>
<dbReference type="UniPathway" id="UPA00219"/>
<name>A0A2U3QG69_9BACT</name>
<dbReference type="Proteomes" id="UP000245125">
    <property type="component" value="Unassembled WGS sequence"/>
</dbReference>
<comment type="pathway">
    <text evidence="1 7">Cell wall biogenesis; peptidoglycan biosynthesis.</text>
</comment>
<dbReference type="GO" id="GO:0071555">
    <property type="term" value="P:cell wall organization"/>
    <property type="evidence" value="ECO:0007669"/>
    <property type="project" value="UniProtKB-UniRule"/>
</dbReference>
<feature type="active site" description="Proton donor/acceptor" evidence="7">
    <location>
        <position position="202"/>
    </location>
</feature>
<reference evidence="10" key="1">
    <citation type="submission" date="2018-03" db="EMBL/GenBank/DDBJ databases">
        <authorList>
            <person name="Zecchin S."/>
        </authorList>
    </citation>
    <scope>NUCLEOTIDE SEQUENCE [LARGE SCALE GENOMIC DNA]</scope>
</reference>
<evidence type="ECO:0000313" key="10">
    <source>
        <dbReference type="Proteomes" id="UP000245125"/>
    </source>
</evidence>
<dbReference type="GO" id="GO:0016740">
    <property type="term" value="F:transferase activity"/>
    <property type="evidence" value="ECO:0007669"/>
    <property type="project" value="UniProtKB-KW"/>
</dbReference>
<keyword evidence="3" id="KW-0808">Transferase</keyword>
<dbReference type="PANTHER" id="PTHR36699">
    <property type="entry name" value="LD-TRANSPEPTIDASE"/>
    <property type="match status" value="1"/>
</dbReference>
<dbReference type="AlphaFoldDB" id="A0A2U3QG69"/>
<evidence type="ECO:0000259" key="8">
    <source>
        <dbReference type="PROSITE" id="PS52029"/>
    </source>
</evidence>
<keyword evidence="4 7" id="KW-0133">Cell shape</keyword>
<dbReference type="GO" id="GO:0004180">
    <property type="term" value="F:carboxypeptidase activity"/>
    <property type="evidence" value="ECO:0007669"/>
    <property type="project" value="UniProtKB-ARBA"/>
</dbReference>
<evidence type="ECO:0000313" key="9">
    <source>
        <dbReference type="EMBL" id="SPQ00340.1"/>
    </source>
</evidence>
<dbReference type="PANTHER" id="PTHR36699:SF1">
    <property type="entry name" value="L,D-TRANSPEPTIDASE YAFK-RELATED"/>
    <property type="match status" value="1"/>
</dbReference>
<keyword evidence="6 7" id="KW-0961">Cell wall biogenesis/degradation</keyword>
<evidence type="ECO:0000256" key="7">
    <source>
        <dbReference type="PROSITE-ProRule" id="PRU01373"/>
    </source>
</evidence>
<keyword evidence="10" id="KW-1185">Reference proteome</keyword>
<gene>
    <name evidence="9" type="ORF">NBG4_210015</name>
</gene>
<evidence type="ECO:0000256" key="4">
    <source>
        <dbReference type="ARBA" id="ARBA00022960"/>
    </source>
</evidence>
<dbReference type="Gene3D" id="2.40.440.10">
    <property type="entry name" value="L,D-transpeptidase catalytic domain-like"/>
    <property type="match status" value="1"/>
</dbReference>
<evidence type="ECO:0000256" key="6">
    <source>
        <dbReference type="ARBA" id="ARBA00023316"/>
    </source>
</evidence>
<feature type="domain" description="L,D-TPase catalytic" evidence="8">
    <location>
        <begin position="107"/>
        <end position="238"/>
    </location>
</feature>
<dbReference type="PROSITE" id="PS52029">
    <property type="entry name" value="LD_TPASE"/>
    <property type="match status" value="1"/>
</dbReference>
<dbReference type="SUPFAM" id="SSF141523">
    <property type="entry name" value="L,D-transpeptidase catalytic domain-like"/>
    <property type="match status" value="1"/>
</dbReference>
<dbReference type="GO" id="GO:0009252">
    <property type="term" value="P:peptidoglycan biosynthetic process"/>
    <property type="evidence" value="ECO:0007669"/>
    <property type="project" value="UniProtKB-UniPathway"/>
</dbReference>
<dbReference type="GO" id="GO:0008360">
    <property type="term" value="P:regulation of cell shape"/>
    <property type="evidence" value="ECO:0007669"/>
    <property type="project" value="UniProtKB-UniRule"/>
</dbReference>